<dbReference type="Proteomes" id="UP000307440">
    <property type="component" value="Unassembled WGS sequence"/>
</dbReference>
<reference evidence="2 3" key="1">
    <citation type="journal article" date="2019" name="Nat. Ecol. Evol.">
        <title>Megaphylogeny resolves global patterns of mushroom evolution.</title>
        <authorList>
            <person name="Varga T."/>
            <person name="Krizsan K."/>
            <person name="Foldi C."/>
            <person name="Dima B."/>
            <person name="Sanchez-Garcia M."/>
            <person name="Sanchez-Ramirez S."/>
            <person name="Szollosi G.J."/>
            <person name="Szarkandi J.G."/>
            <person name="Papp V."/>
            <person name="Albert L."/>
            <person name="Andreopoulos W."/>
            <person name="Angelini C."/>
            <person name="Antonin V."/>
            <person name="Barry K.W."/>
            <person name="Bougher N.L."/>
            <person name="Buchanan P."/>
            <person name="Buyck B."/>
            <person name="Bense V."/>
            <person name="Catcheside P."/>
            <person name="Chovatia M."/>
            <person name="Cooper J."/>
            <person name="Damon W."/>
            <person name="Desjardin D."/>
            <person name="Finy P."/>
            <person name="Geml J."/>
            <person name="Haridas S."/>
            <person name="Hughes K."/>
            <person name="Justo A."/>
            <person name="Karasinski D."/>
            <person name="Kautmanova I."/>
            <person name="Kiss B."/>
            <person name="Kocsube S."/>
            <person name="Kotiranta H."/>
            <person name="LaButti K.M."/>
            <person name="Lechner B.E."/>
            <person name="Liimatainen K."/>
            <person name="Lipzen A."/>
            <person name="Lukacs Z."/>
            <person name="Mihaltcheva S."/>
            <person name="Morgado L.N."/>
            <person name="Niskanen T."/>
            <person name="Noordeloos M.E."/>
            <person name="Ohm R.A."/>
            <person name="Ortiz-Santana B."/>
            <person name="Ovrebo C."/>
            <person name="Racz N."/>
            <person name="Riley R."/>
            <person name="Savchenko A."/>
            <person name="Shiryaev A."/>
            <person name="Soop K."/>
            <person name="Spirin V."/>
            <person name="Szebenyi C."/>
            <person name="Tomsovsky M."/>
            <person name="Tulloss R.E."/>
            <person name="Uehling J."/>
            <person name="Grigoriev I.V."/>
            <person name="Vagvolgyi C."/>
            <person name="Papp T."/>
            <person name="Martin F.M."/>
            <person name="Miettinen O."/>
            <person name="Hibbett D.S."/>
            <person name="Nagy L.G."/>
        </authorList>
    </citation>
    <scope>NUCLEOTIDE SEQUENCE [LARGE SCALE GENOMIC DNA]</scope>
    <source>
        <strain evidence="2 3">CBS 121175</strain>
    </source>
</reference>
<proteinExistence type="predicted"/>
<sequence length="204" mass="23475">MGQLTWTSSGMVEVTGCTAMVRSVEGVRPGADDTVWTVALKERKAHLRSYLGITVKEASQGKYVHCELCRIRISLERTKKSTKRGGFYKGNLVNHLVRAKHEAAVVKWVEDNDFVWQIPEKVREWVQRKFPATARSSFPLPSLKATTPSVQKRKRRVKARSSPTPLESRPAIKRKRRQRNSVSPLWCLYFLWNRTTDRFLGHRG</sequence>
<dbReference type="AlphaFoldDB" id="A0A5C3KDL9"/>
<evidence type="ECO:0000256" key="1">
    <source>
        <dbReference type="SAM" id="MobiDB-lite"/>
    </source>
</evidence>
<evidence type="ECO:0000313" key="2">
    <source>
        <dbReference type="EMBL" id="TFK18080.1"/>
    </source>
</evidence>
<name>A0A5C3KDL9_COPMA</name>
<dbReference type="EMBL" id="ML210434">
    <property type="protein sequence ID" value="TFK18080.1"/>
    <property type="molecule type" value="Genomic_DNA"/>
</dbReference>
<keyword evidence="3" id="KW-1185">Reference proteome</keyword>
<accession>A0A5C3KDL9</accession>
<protein>
    <submittedName>
        <fullName evidence="2">Uncharacterized protein</fullName>
    </submittedName>
</protein>
<feature type="region of interest" description="Disordered" evidence="1">
    <location>
        <begin position="141"/>
        <end position="176"/>
    </location>
</feature>
<organism evidence="2 3">
    <name type="scientific">Coprinopsis marcescibilis</name>
    <name type="common">Agaric fungus</name>
    <name type="synonym">Psathyrella marcescibilis</name>
    <dbReference type="NCBI Taxonomy" id="230819"/>
    <lineage>
        <taxon>Eukaryota</taxon>
        <taxon>Fungi</taxon>
        <taxon>Dikarya</taxon>
        <taxon>Basidiomycota</taxon>
        <taxon>Agaricomycotina</taxon>
        <taxon>Agaricomycetes</taxon>
        <taxon>Agaricomycetidae</taxon>
        <taxon>Agaricales</taxon>
        <taxon>Agaricineae</taxon>
        <taxon>Psathyrellaceae</taxon>
        <taxon>Coprinopsis</taxon>
    </lineage>
</organism>
<evidence type="ECO:0000313" key="3">
    <source>
        <dbReference type="Proteomes" id="UP000307440"/>
    </source>
</evidence>
<gene>
    <name evidence="2" type="ORF">FA15DRAFT_275124</name>
</gene>